<accession>A0ABQ3LP09</accession>
<feature type="region of interest" description="Disordered" evidence="1">
    <location>
        <begin position="1"/>
        <end position="25"/>
    </location>
</feature>
<dbReference type="InterPro" id="IPR023459">
    <property type="entry name" value="Tscrpt_elong_fac_GreA/B_fam"/>
</dbReference>
<protein>
    <submittedName>
        <fullName evidence="3">Transcription elongation factor</fullName>
    </submittedName>
</protein>
<gene>
    <name evidence="3" type="ORF">GCM10008023_27400</name>
</gene>
<evidence type="ECO:0000259" key="2">
    <source>
        <dbReference type="Pfam" id="PF01272"/>
    </source>
</evidence>
<dbReference type="GO" id="GO:0003746">
    <property type="term" value="F:translation elongation factor activity"/>
    <property type="evidence" value="ECO:0007669"/>
    <property type="project" value="UniProtKB-KW"/>
</dbReference>
<proteinExistence type="predicted"/>
<sequence>MSVAFRRESDEEHLEPKFERPIAPGPNLVTPRGLALIGAKVLELEAAVAGASAEDRDAVLRELRYWHTRQTTAEEVAAPAEGEVGIGSRVTYRLNGVERSVEIVGGDEADPAAGKIGYQAPLARALIGAEVGERVDFAGKDEAIEVVAVSASGVA</sequence>
<dbReference type="RefSeq" id="WP_189676718.1">
    <property type="nucleotide sequence ID" value="NZ_BNAQ01000004.1"/>
</dbReference>
<keyword evidence="4" id="KW-1185">Reference proteome</keyword>
<feature type="compositionally biased region" description="Basic and acidic residues" evidence="1">
    <location>
        <begin position="1"/>
        <end position="20"/>
    </location>
</feature>
<name>A0ABQ3LP09_9SPHN</name>
<dbReference type="EMBL" id="BNAQ01000004">
    <property type="protein sequence ID" value="GHH19983.1"/>
    <property type="molecule type" value="Genomic_DNA"/>
</dbReference>
<keyword evidence="3" id="KW-0648">Protein biosynthesis</keyword>
<dbReference type="SUPFAM" id="SSF54534">
    <property type="entry name" value="FKBP-like"/>
    <property type="match status" value="1"/>
</dbReference>
<dbReference type="Proteomes" id="UP000652430">
    <property type="component" value="Unassembled WGS sequence"/>
</dbReference>
<dbReference type="Gene3D" id="3.10.50.30">
    <property type="entry name" value="Transcription elongation factor, GreA/GreB, C-terminal domain"/>
    <property type="match status" value="1"/>
</dbReference>
<dbReference type="PANTHER" id="PTHR30437:SF4">
    <property type="entry name" value="TRANSCRIPTION ELONGATION FACTOR GREA"/>
    <property type="match status" value="1"/>
</dbReference>
<dbReference type="InterPro" id="IPR036953">
    <property type="entry name" value="GreA/GreB_C_sf"/>
</dbReference>
<feature type="domain" description="Transcription elongation factor GreA/GreB C-terminal" evidence="2">
    <location>
        <begin position="81"/>
        <end position="149"/>
    </location>
</feature>
<evidence type="ECO:0000256" key="1">
    <source>
        <dbReference type="SAM" id="MobiDB-lite"/>
    </source>
</evidence>
<dbReference type="PANTHER" id="PTHR30437">
    <property type="entry name" value="TRANSCRIPTION ELONGATION FACTOR GREA"/>
    <property type="match status" value="1"/>
</dbReference>
<comment type="caution">
    <text evidence="3">The sequence shown here is derived from an EMBL/GenBank/DDBJ whole genome shotgun (WGS) entry which is preliminary data.</text>
</comment>
<dbReference type="Pfam" id="PF01272">
    <property type="entry name" value="GreA_GreB"/>
    <property type="match status" value="1"/>
</dbReference>
<keyword evidence="3" id="KW-0251">Elongation factor</keyword>
<evidence type="ECO:0000313" key="3">
    <source>
        <dbReference type="EMBL" id="GHH19983.1"/>
    </source>
</evidence>
<organism evidence="3 4">
    <name type="scientific">Sphingomonas glacialis</name>
    <dbReference type="NCBI Taxonomy" id="658225"/>
    <lineage>
        <taxon>Bacteria</taxon>
        <taxon>Pseudomonadati</taxon>
        <taxon>Pseudomonadota</taxon>
        <taxon>Alphaproteobacteria</taxon>
        <taxon>Sphingomonadales</taxon>
        <taxon>Sphingomonadaceae</taxon>
        <taxon>Sphingomonas</taxon>
    </lineage>
</organism>
<evidence type="ECO:0000313" key="4">
    <source>
        <dbReference type="Proteomes" id="UP000652430"/>
    </source>
</evidence>
<reference evidence="4" key="1">
    <citation type="journal article" date="2019" name="Int. J. Syst. Evol. Microbiol.">
        <title>The Global Catalogue of Microorganisms (GCM) 10K type strain sequencing project: providing services to taxonomists for standard genome sequencing and annotation.</title>
        <authorList>
            <consortium name="The Broad Institute Genomics Platform"/>
            <consortium name="The Broad Institute Genome Sequencing Center for Infectious Disease"/>
            <person name="Wu L."/>
            <person name="Ma J."/>
        </authorList>
    </citation>
    <scope>NUCLEOTIDE SEQUENCE [LARGE SCALE GENOMIC DNA]</scope>
    <source>
        <strain evidence="4">CGMCC 1.8957</strain>
    </source>
</reference>
<dbReference type="InterPro" id="IPR001437">
    <property type="entry name" value="Tscrpt_elong_fac_GreA/B_C"/>
</dbReference>